<dbReference type="EMBL" id="FXUV01000012">
    <property type="protein sequence ID" value="SMQ11985.1"/>
    <property type="molecule type" value="Genomic_DNA"/>
</dbReference>
<dbReference type="Proteomes" id="UP000215450">
    <property type="component" value="Unassembled WGS sequence"/>
</dbReference>
<keyword evidence="1" id="KW-0812">Transmembrane</keyword>
<dbReference type="AlphaFoldDB" id="A0A238T9F5"/>
<sequence length="54" mass="6480">MIFIPIFVLFKKMNHWGWIGLFFVAAIYFNGLWQYLFPSADRATVEAEFIVYAW</sequence>
<evidence type="ECO:0000313" key="4">
    <source>
        <dbReference type="Proteomes" id="UP000215450"/>
    </source>
</evidence>
<name>A0A238T9F5_9NEIS</name>
<evidence type="ECO:0000313" key="2">
    <source>
        <dbReference type="EMBL" id="SMQ11985.1"/>
    </source>
</evidence>
<protein>
    <submittedName>
        <fullName evidence="3">Uncharacterized protein</fullName>
    </submittedName>
</protein>
<gene>
    <name evidence="3" type="ORF">KEBURONENSIS_00813</name>
    <name evidence="2" type="ORF">KEBURONENSIS_00992</name>
</gene>
<proteinExistence type="predicted"/>
<evidence type="ECO:0000256" key="1">
    <source>
        <dbReference type="SAM" id="Phobius"/>
    </source>
</evidence>
<dbReference type="EMBL" id="FXUV02000012">
    <property type="protein sequence ID" value="SNB61058.1"/>
    <property type="molecule type" value="Genomic_DNA"/>
</dbReference>
<reference evidence="2" key="1">
    <citation type="submission" date="2017-05" db="EMBL/GenBank/DDBJ databases">
        <authorList>
            <person name="Song R."/>
            <person name="Chenine A.L."/>
            <person name="Ruprecht R.M."/>
        </authorList>
    </citation>
    <scope>NUCLEOTIDE SEQUENCE</scope>
    <source>
        <strain evidence="2">Kingella_eburonensis</strain>
    </source>
</reference>
<accession>A0A238T9F5</accession>
<keyword evidence="1" id="KW-1133">Transmembrane helix</keyword>
<reference evidence="3 4" key="2">
    <citation type="submission" date="2017-06" db="EMBL/GenBank/DDBJ databases">
        <authorList>
            <person name="Kim H.J."/>
            <person name="Triplett B.A."/>
        </authorList>
    </citation>
    <scope>NUCLEOTIDE SEQUENCE [LARGE SCALE GENOMIC DNA]</scope>
    <source>
        <strain evidence="3">Kingella_eburonensis</strain>
    </source>
</reference>
<organism evidence="3 4">
    <name type="scientific">Kingella negevensis</name>
    <dbReference type="NCBI Taxonomy" id="1522312"/>
    <lineage>
        <taxon>Bacteria</taxon>
        <taxon>Pseudomonadati</taxon>
        <taxon>Pseudomonadota</taxon>
        <taxon>Betaproteobacteria</taxon>
        <taxon>Neisseriales</taxon>
        <taxon>Neisseriaceae</taxon>
        <taxon>Kingella</taxon>
    </lineage>
</organism>
<keyword evidence="4" id="KW-1185">Reference proteome</keyword>
<keyword evidence="1" id="KW-0472">Membrane</keyword>
<evidence type="ECO:0000313" key="3">
    <source>
        <dbReference type="EMBL" id="SNB61058.1"/>
    </source>
</evidence>
<feature type="transmembrane region" description="Helical" evidence="1">
    <location>
        <begin position="15"/>
        <end position="33"/>
    </location>
</feature>